<evidence type="ECO:0000313" key="18">
    <source>
        <dbReference type="Proteomes" id="UP000823913"/>
    </source>
</evidence>
<keyword evidence="6 15" id="KW-0812">Transmembrane</keyword>
<feature type="transmembrane region" description="Helical" evidence="15">
    <location>
        <begin position="846"/>
        <end position="867"/>
    </location>
</feature>
<dbReference type="NCBIfam" id="TIGR01517">
    <property type="entry name" value="ATPase-IIB_Ca"/>
    <property type="match status" value="1"/>
</dbReference>
<dbReference type="SUPFAM" id="SSF81653">
    <property type="entry name" value="Calcium ATPase, transduction domain A"/>
    <property type="match status" value="1"/>
</dbReference>
<gene>
    <name evidence="17" type="ORF">IAB94_00900</name>
</gene>
<evidence type="ECO:0000256" key="3">
    <source>
        <dbReference type="ARBA" id="ARBA00012790"/>
    </source>
</evidence>
<dbReference type="Pfam" id="PF13246">
    <property type="entry name" value="Cation_ATPase"/>
    <property type="match status" value="1"/>
</dbReference>
<keyword evidence="12 15" id="KW-1133">Transmembrane helix</keyword>
<evidence type="ECO:0000256" key="8">
    <source>
        <dbReference type="ARBA" id="ARBA00022741"/>
    </source>
</evidence>
<reference evidence="17" key="2">
    <citation type="journal article" date="2021" name="PeerJ">
        <title>Extensive microbial diversity within the chicken gut microbiome revealed by metagenomics and culture.</title>
        <authorList>
            <person name="Gilroy R."/>
            <person name="Ravi A."/>
            <person name="Getino M."/>
            <person name="Pursley I."/>
            <person name="Horton D.L."/>
            <person name="Alikhan N.F."/>
            <person name="Baker D."/>
            <person name="Gharbi K."/>
            <person name="Hall N."/>
            <person name="Watson M."/>
            <person name="Adriaenssens E.M."/>
            <person name="Foster-Nyarko E."/>
            <person name="Jarju S."/>
            <person name="Secka A."/>
            <person name="Antonio M."/>
            <person name="Oren A."/>
            <person name="Chaudhuri R.R."/>
            <person name="La Ragione R."/>
            <person name="Hildebrand F."/>
            <person name="Pallen M.J."/>
        </authorList>
    </citation>
    <scope>NUCLEOTIDE SEQUENCE</scope>
    <source>
        <strain evidence="17">ChiW16-3235</strain>
    </source>
</reference>
<dbReference type="PROSITE" id="PS00154">
    <property type="entry name" value="ATPASE_E1_E2"/>
    <property type="match status" value="1"/>
</dbReference>
<dbReference type="GO" id="GO:0005524">
    <property type="term" value="F:ATP binding"/>
    <property type="evidence" value="ECO:0007669"/>
    <property type="project" value="UniProtKB-KW"/>
</dbReference>
<dbReference type="SFLD" id="SFLDS00003">
    <property type="entry name" value="Haloacid_Dehalogenase"/>
    <property type="match status" value="1"/>
</dbReference>
<dbReference type="Pfam" id="PF00122">
    <property type="entry name" value="E1-E2_ATPase"/>
    <property type="match status" value="1"/>
</dbReference>
<dbReference type="InterPro" id="IPR059000">
    <property type="entry name" value="ATPase_P-type_domA"/>
</dbReference>
<dbReference type="InterPro" id="IPR006068">
    <property type="entry name" value="ATPase_P-typ_cation-transptr_C"/>
</dbReference>
<keyword evidence="10" id="KW-0067">ATP-binding</keyword>
<dbReference type="SUPFAM" id="SSF81660">
    <property type="entry name" value="Metal cation-transporting ATPase, ATP-binding domain N"/>
    <property type="match status" value="1"/>
</dbReference>
<accession>A0A9D1E5M8</accession>
<feature type="transmembrane region" description="Helical" evidence="15">
    <location>
        <begin position="249"/>
        <end position="271"/>
    </location>
</feature>
<organism evidence="17 18">
    <name type="scientific">Candidatus Coproplasma avicola</name>
    <dbReference type="NCBI Taxonomy" id="2840744"/>
    <lineage>
        <taxon>Bacteria</taxon>
        <taxon>Bacillati</taxon>
        <taxon>Bacillota</taxon>
        <taxon>Clostridia</taxon>
        <taxon>Eubacteriales</taxon>
        <taxon>Candidatus Coproplasma</taxon>
    </lineage>
</organism>
<feature type="transmembrane region" description="Helical" evidence="15">
    <location>
        <begin position="664"/>
        <end position="687"/>
    </location>
</feature>
<comment type="subcellular location">
    <subcellularLocation>
        <location evidence="1">Cell membrane</location>
        <topology evidence="1">Multi-pass membrane protein</topology>
    </subcellularLocation>
</comment>
<dbReference type="EC" id="7.2.2.10" evidence="3"/>
<evidence type="ECO:0000256" key="6">
    <source>
        <dbReference type="ARBA" id="ARBA00022692"/>
    </source>
</evidence>
<dbReference type="InterPro" id="IPR044492">
    <property type="entry name" value="P_typ_ATPase_HD_dom"/>
</dbReference>
<keyword evidence="8" id="KW-0547">Nucleotide-binding</keyword>
<keyword evidence="4" id="KW-1003">Cell membrane</keyword>
<keyword evidence="7" id="KW-0479">Metal-binding</keyword>
<evidence type="ECO:0000256" key="5">
    <source>
        <dbReference type="ARBA" id="ARBA00022568"/>
    </source>
</evidence>
<evidence type="ECO:0000256" key="2">
    <source>
        <dbReference type="ARBA" id="ARBA00005675"/>
    </source>
</evidence>
<feature type="transmembrane region" description="Helical" evidence="15">
    <location>
        <begin position="745"/>
        <end position="766"/>
    </location>
</feature>
<dbReference type="PRINTS" id="PR00120">
    <property type="entry name" value="HATPASE"/>
</dbReference>
<dbReference type="PRINTS" id="PR00119">
    <property type="entry name" value="CATATPASE"/>
</dbReference>
<dbReference type="Proteomes" id="UP000823913">
    <property type="component" value="Unassembled WGS sequence"/>
</dbReference>
<feature type="transmembrane region" description="Helical" evidence="15">
    <location>
        <begin position="693"/>
        <end position="715"/>
    </location>
</feature>
<evidence type="ECO:0000256" key="11">
    <source>
        <dbReference type="ARBA" id="ARBA00022967"/>
    </source>
</evidence>
<dbReference type="InterPro" id="IPR023299">
    <property type="entry name" value="ATPase_P-typ_cyto_dom_N"/>
</dbReference>
<evidence type="ECO:0000256" key="10">
    <source>
        <dbReference type="ARBA" id="ARBA00022840"/>
    </source>
</evidence>
<dbReference type="GO" id="GO:0005886">
    <property type="term" value="C:plasma membrane"/>
    <property type="evidence" value="ECO:0007669"/>
    <property type="project" value="UniProtKB-SubCell"/>
</dbReference>
<dbReference type="InterPro" id="IPR004014">
    <property type="entry name" value="ATPase_P-typ_cation-transptr_N"/>
</dbReference>
<dbReference type="FunFam" id="2.70.150.10:FF:000016">
    <property type="entry name" value="Calcium-transporting P-type ATPase putative"/>
    <property type="match status" value="1"/>
</dbReference>
<keyword evidence="5" id="KW-0109">Calcium transport</keyword>
<dbReference type="SFLD" id="SFLDG00002">
    <property type="entry name" value="C1.7:_P-type_atpase_like"/>
    <property type="match status" value="1"/>
</dbReference>
<evidence type="ECO:0000313" key="17">
    <source>
        <dbReference type="EMBL" id="HIR66587.1"/>
    </source>
</evidence>
<dbReference type="InterPro" id="IPR023214">
    <property type="entry name" value="HAD_sf"/>
</dbReference>
<dbReference type="GO" id="GO:0046872">
    <property type="term" value="F:metal ion binding"/>
    <property type="evidence" value="ECO:0007669"/>
    <property type="project" value="UniProtKB-KW"/>
</dbReference>
<evidence type="ECO:0000256" key="1">
    <source>
        <dbReference type="ARBA" id="ARBA00004651"/>
    </source>
</evidence>
<comment type="caution">
    <text evidence="17">The sequence shown here is derived from an EMBL/GenBank/DDBJ whole genome shotgun (WGS) entry which is preliminary data.</text>
</comment>
<dbReference type="FunFam" id="3.40.50.1000:FF:000028">
    <property type="entry name" value="Calcium-transporting P-type ATPase, putative"/>
    <property type="match status" value="1"/>
</dbReference>
<dbReference type="InterPro" id="IPR023298">
    <property type="entry name" value="ATPase_P-typ_TM_dom_sf"/>
</dbReference>
<sequence length="883" mass="94764">MFHNKSIEETYAGVGSSERGLSTAEAQKRLAENGRNALAEGKKKPAILKFLGQFTDPMIIVLLVAAVVSAVLAIVQTEWIELIDSGVILLIVVINAIIGFVQENKAENALEALKAKNKPFVKALRDGEQAVIPSEELVVGDVVILEAGDVVPADMRLIKSASLKIEEAALTGESVPVEKDCGAIVDEKAPLGDRHNTAFSGSTVTYGRGRGVVVATGMNTEMGKIAQMLTEVQEEPSPLNKQLAKTAKILSFLVLGIAIVIFIINICAHISTGIDVSVFMDAFMTAVAIAVAAIPEGLPAVVTIVLAMGVQKMSKRNAIVKNLPSVETLGCCEIICSDKTGTLTLNKMTVKDGYCPSGDDELLKRIMALCNDTVATKGGLQGDPTETALVDYFMVQGGDYGQLTAAYPRVNEKPFDSVRKLMTTVHSNGGKIYSYTKGAPDMLIARCSHILTNKGVAPITEADKEAIKNANSSMAHKALRVLAAAYKDGDDLSEEGMIFVGLMGMIDPPRPEVKAAVAECRTAGIKALMITGDHMDTACAIAKELDILRDGDLTATGAELDKMTDEYLYANIQKFSVFARVSPENKVRIVKAFRANGKVTAMTGDGVNDAPSIKEADIGIGMGITGTQVSKEAADMVLTDDNFATIVGAVEEGRKIFSNITKAIQFLLSANIAEVLCLFIVELISLISGQPQVFLSPIMILWVNLVTDSFPALSLGTEKAERDVMQMPPRKSNSSLFAGQMGKDIVIQGIMQTALVMLSYLLGQYVLTDGVQHHAEPMTMAFISLCFIQLFHAFNLRSQRNSVLNKNFFSNKPLNLSALIGVALTLFVVLTPGVKTVFIEGADNSFMLSWVEWLVSIAVAVAIIPLVEIQKLIEKKLAQKKGK</sequence>
<keyword evidence="11" id="KW-1278">Translocase</keyword>
<dbReference type="SFLD" id="SFLDF00027">
    <property type="entry name" value="p-type_atpase"/>
    <property type="match status" value="1"/>
</dbReference>
<evidence type="ECO:0000256" key="4">
    <source>
        <dbReference type="ARBA" id="ARBA00022475"/>
    </source>
</evidence>
<evidence type="ECO:0000256" key="13">
    <source>
        <dbReference type="ARBA" id="ARBA00023136"/>
    </source>
</evidence>
<name>A0A9D1E5M8_9FIRM</name>
<proteinExistence type="inferred from homology"/>
<dbReference type="Gene3D" id="3.40.50.1000">
    <property type="entry name" value="HAD superfamily/HAD-like"/>
    <property type="match status" value="2"/>
</dbReference>
<evidence type="ECO:0000256" key="14">
    <source>
        <dbReference type="ARBA" id="ARBA00048694"/>
    </source>
</evidence>
<dbReference type="SUPFAM" id="SSF56784">
    <property type="entry name" value="HAD-like"/>
    <property type="match status" value="1"/>
</dbReference>
<evidence type="ECO:0000259" key="16">
    <source>
        <dbReference type="SMART" id="SM00831"/>
    </source>
</evidence>
<dbReference type="GO" id="GO:0140352">
    <property type="term" value="P:export from cell"/>
    <property type="evidence" value="ECO:0007669"/>
    <property type="project" value="UniProtKB-ARBA"/>
</dbReference>
<dbReference type="EMBL" id="DVHK01000020">
    <property type="protein sequence ID" value="HIR66587.1"/>
    <property type="molecule type" value="Genomic_DNA"/>
</dbReference>
<dbReference type="SMART" id="SM00831">
    <property type="entry name" value="Cation_ATPase_N"/>
    <property type="match status" value="1"/>
</dbReference>
<keyword evidence="5" id="KW-0813">Transport</keyword>
<dbReference type="Pfam" id="PF00689">
    <property type="entry name" value="Cation_ATPase_C"/>
    <property type="match status" value="1"/>
</dbReference>
<dbReference type="Pfam" id="PF00690">
    <property type="entry name" value="Cation_ATPase_N"/>
    <property type="match status" value="1"/>
</dbReference>
<keyword evidence="9" id="KW-0106">Calcium</keyword>
<feature type="transmembrane region" description="Helical" evidence="15">
    <location>
        <begin position="283"/>
        <end position="307"/>
    </location>
</feature>
<keyword evidence="13 15" id="KW-0472">Membrane</keyword>
<dbReference type="NCBIfam" id="TIGR01494">
    <property type="entry name" value="ATPase_P-type"/>
    <property type="match status" value="4"/>
</dbReference>
<dbReference type="InterPro" id="IPR018303">
    <property type="entry name" value="ATPase_P-typ_P_site"/>
</dbReference>
<dbReference type="Gene3D" id="3.40.1110.10">
    <property type="entry name" value="Calcium-transporting ATPase, cytoplasmic domain N"/>
    <property type="match status" value="2"/>
</dbReference>
<keyword evidence="5" id="KW-0406">Ion transport</keyword>
<dbReference type="InterPro" id="IPR036412">
    <property type="entry name" value="HAD-like_sf"/>
</dbReference>
<dbReference type="GO" id="GO:0016887">
    <property type="term" value="F:ATP hydrolysis activity"/>
    <property type="evidence" value="ECO:0007669"/>
    <property type="project" value="InterPro"/>
</dbReference>
<evidence type="ECO:0000256" key="15">
    <source>
        <dbReference type="SAM" id="Phobius"/>
    </source>
</evidence>
<feature type="transmembrane region" description="Helical" evidence="15">
    <location>
        <begin position="816"/>
        <end position="834"/>
    </location>
</feature>
<evidence type="ECO:0000256" key="12">
    <source>
        <dbReference type="ARBA" id="ARBA00022989"/>
    </source>
</evidence>
<feature type="transmembrane region" description="Helical" evidence="15">
    <location>
        <begin position="82"/>
        <end position="101"/>
    </location>
</feature>
<dbReference type="SUPFAM" id="SSF81665">
    <property type="entry name" value="Calcium ATPase, transmembrane domain M"/>
    <property type="match status" value="1"/>
</dbReference>
<dbReference type="InterPro" id="IPR008250">
    <property type="entry name" value="ATPase_P-typ_transduc_dom_A_sf"/>
</dbReference>
<dbReference type="AlphaFoldDB" id="A0A9D1E5M8"/>
<protein>
    <recommendedName>
        <fullName evidence="3">P-type Ca(2+) transporter</fullName>
        <ecNumber evidence="3">7.2.2.10</ecNumber>
    </recommendedName>
</protein>
<feature type="transmembrane region" description="Helical" evidence="15">
    <location>
        <begin position="58"/>
        <end position="76"/>
    </location>
</feature>
<dbReference type="InterPro" id="IPR006408">
    <property type="entry name" value="P-type_ATPase_IIB"/>
</dbReference>
<comment type="similarity">
    <text evidence="2">Belongs to the cation transport ATPase (P-type) (TC 3.A.3) family. Type IIA subfamily.</text>
</comment>
<evidence type="ECO:0000256" key="9">
    <source>
        <dbReference type="ARBA" id="ARBA00022837"/>
    </source>
</evidence>
<dbReference type="InterPro" id="IPR001757">
    <property type="entry name" value="P_typ_ATPase"/>
</dbReference>
<dbReference type="Gene3D" id="1.20.1110.10">
    <property type="entry name" value="Calcium-transporting ATPase, transmembrane domain"/>
    <property type="match status" value="2"/>
</dbReference>
<dbReference type="Gene3D" id="2.70.150.10">
    <property type="entry name" value="Calcium-transporting ATPase, cytoplasmic transduction domain A"/>
    <property type="match status" value="1"/>
</dbReference>
<feature type="transmembrane region" description="Helical" evidence="15">
    <location>
        <begin position="778"/>
        <end position="796"/>
    </location>
</feature>
<dbReference type="GO" id="GO:0005388">
    <property type="term" value="F:P-type calcium transporter activity"/>
    <property type="evidence" value="ECO:0007669"/>
    <property type="project" value="UniProtKB-EC"/>
</dbReference>
<comment type="catalytic activity">
    <reaction evidence="14">
        <text>Ca(2+)(in) + ATP + H2O = Ca(2+)(out) + ADP + phosphate + H(+)</text>
        <dbReference type="Rhea" id="RHEA:18105"/>
        <dbReference type="ChEBI" id="CHEBI:15377"/>
        <dbReference type="ChEBI" id="CHEBI:15378"/>
        <dbReference type="ChEBI" id="CHEBI:29108"/>
        <dbReference type="ChEBI" id="CHEBI:30616"/>
        <dbReference type="ChEBI" id="CHEBI:43474"/>
        <dbReference type="ChEBI" id="CHEBI:456216"/>
        <dbReference type="EC" id="7.2.2.10"/>
    </reaction>
</comment>
<feature type="domain" description="Cation-transporting P-type ATPase N-terminal" evidence="16">
    <location>
        <begin position="1"/>
        <end position="74"/>
    </location>
</feature>
<dbReference type="PANTHER" id="PTHR42861">
    <property type="entry name" value="CALCIUM-TRANSPORTING ATPASE"/>
    <property type="match status" value="1"/>
</dbReference>
<reference evidence="17" key="1">
    <citation type="submission" date="2020-10" db="EMBL/GenBank/DDBJ databases">
        <authorList>
            <person name="Gilroy R."/>
        </authorList>
    </citation>
    <scope>NUCLEOTIDE SEQUENCE</scope>
    <source>
        <strain evidence="17">ChiW16-3235</strain>
    </source>
</reference>
<evidence type="ECO:0000256" key="7">
    <source>
        <dbReference type="ARBA" id="ARBA00022723"/>
    </source>
</evidence>